<name>A0A0A9SSL5_ARUDO</name>
<protein>
    <submittedName>
        <fullName evidence="1">Uncharacterized protein</fullName>
    </submittedName>
</protein>
<evidence type="ECO:0000313" key="1">
    <source>
        <dbReference type="EMBL" id="JAD59609.1"/>
    </source>
</evidence>
<accession>A0A0A9SSL5</accession>
<proteinExistence type="predicted"/>
<reference evidence="1" key="1">
    <citation type="submission" date="2014-09" db="EMBL/GenBank/DDBJ databases">
        <authorList>
            <person name="Magalhaes I.L.F."/>
            <person name="Oliveira U."/>
            <person name="Santos F.R."/>
            <person name="Vidigal T.H.D.A."/>
            <person name="Brescovit A.D."/>
            <person name="Santos A.J."/>
        </authorList>
    </citation>
    <scope>NUCLEOTIDE SEQUENCE</scope>
    <source>
        <tissue evidence="1">Shoot tissue taken approximately 20 cm above the soil surface</tissue>
    </source>
</reference>
<organism evidence="1">
    <name type="scientific">Arundo donax</name>
    <name type="common">Giant reed</name>
    <name type="synonym">Donax arundinaceus</name>
    <dbReference type="NCBI Taxonomy" id="35708"/>
    <lineage>
        <taxon>Eukaryota</taxon>
        <taxon>Viridiplantae</taxon>
        <taxon>Streptophyta</taxon>
        <taxon>Embryophyta</taxon>
        <taxon>Tracheophyta</taxon>
        <taxon>Spermatophyta</taxon>
        <taxon>Magnoliopsida</taxon>
        <taxon>Liliopsida</taxon>
        <taxon>Poales</taxon>
        <taxon>Poaceae</taxon>
        <taxon>PACMAD clade</taxon>
        <taxon>Arundinoideae</taxon>
        <taxon>Arundineae</taxon>
        <taxon>Arundo</taxon>
    </lineage>
</organism>
<dbReference type="AlphaFoldDB" id="A0A0A9SSL5"/>
<dbReference type="EMBL" id="GBRH01238286">
    <property type="protein sequence ID" value="JAD59609.1"/>
    <property type="molecule type" value="Transcribed_RNA"/>
</dbReference>
<reference evidence="1" key="2">
    <citation type="journal article" date="2015" name="Data Brief">
        <title>Shoot transcriptome of the giant reed, Arundo donax.</title>
        <authorList>
            <person name="Barrero R.A."/>
            <person name="Guerrero F.D."/>
            <person name="Moolhuijzen P."/>
            <person name="Goolsby J.A."/>
            <person name="Tidwell J."/>
            <person name="Bellgard S.E."/>
            <person name="Bellgard M.I."/>
        </authorList>
    </citation>
    <scope>NUCLEOTIDE SEQUENCE</scope>
    <source>
        <tissue evidence="1">Shoot tissue taken approximately 20 cm above the soil surface</tissue>
    </source>
</reference>
<sequence length="46" mass="5032">MPWKKQRQGEKGHSNKNVIISSGSGWGTSSLKLTLYMGLQGPDTNL</sequence>